<protein>
    <submittedName>
        <fullName evidence="1">Uncharacterized protein</fullName>
    </submittedName>
</protein>
<proteinExistence type="predicted"/>
<dbReference type="EMBL" id="CM029054">
    <property type="protein sequence ID" value="KAG2537495.1"/>
    <property type="molecule type" value="Genomic_DNA"/>
</dbReference>
<dbReference type="AlphaFoldDB" id="A0A8T0MMZ4"/>
<organism evidence="1 2">
    <name type="scientific">Panicum virgatum</name>
    <name type="common">Blackwell switchgrass</name>
    <dbReference type="NCBI Taxonomy" id="38727"/>
    <lineage>
        <taxon>Eukaryota</taxon>
        <taxon>Viridiplantae</taxon>
        <taxon>Streptophyta</taxon>
        <taxon>Embryophyta</taxon>
        <taxon>Tracheophyta</taxon>
        <taxon>Spermatophyta</taxon>
        <taxon>Magnoliopsida</taxon>
        <taxon>Liliopsida</taxon>
        <taxon>Poales</taxon>
        <taxon>Poaceae</taxon>
        <taxon>PACMAD clade</taxon>
        <taxon>Panicoideae</taxon>
        <taxon>Panicodae</taxon>
        <taxon>Paniceae</taxon>
        <taxon>Panicinae</taxon>
        <taxon>Panicum</taxon>
        <taxon>Panicum sect. Hiantes</taxon>
    </lineage>
</organism>
<evidence type="ECO:0000313" key="1">
    <source>
        <dbReference type="EMBL" id="KAG2537492.1"/>
    </source>
</evidence>
<comment type="caution">
    <text evidence="1">The sequence shown here is derived from an EMBL/GenBank/DDBJ whole genome shotgun (WGS) entry which is preliminary data.</text>
</comment>
<keyword evidence="2" id="KW-1185">Reference proteome</keyword>
<evidence type="ECO:0000313" key="2">
    <source>
        <dbReference type="Proteomes" id="UP000823388"/>
    </source>
</evidence>
<name>A0A8T0MMZ4_PANVG</name>
<dbReference type="EMBL" id="CM029054">
    <property type="protein sequence ID" value="KAG2537494.1"/>
    <property type="molecule type" value="Genomic_DNA"/>
</dbReference>
<dbReference type="EMBL" id="CM029054">
    <property type="protein sequence ID" value="KAG2537492.1"/>
    <property type="molecule type" value="Genomic_DNA"/>
</dbReference>
<dbReference type="EMBL" id="CM029054">
    <property type="protein sequence ID" value="KAG2537493.1"/>
    <property type="molecule type" value="Genomic_DNA"/>
</dbReference>
<sequence>MGDEWLNDLMICYNEKEIFRKIGNEKIKKRFEEMKNRRILLPKKLMIASSDE</sequence>
<accession>A0A8T0MMZ4</accession>
<dbReference type="Proteomes" id="UP000823388">
    <property type="component" value="Chromosome 9N"/>
</dbReference>
<gene>
    <name evidence="1" type="ORF">PVAP13_9NG301300</name>
</gene>
<reference evidence="1" key="1">
    <citation type="submission" date="2020-05" db="EMBL/GenBank/DDBJ databases">
        <title>WGS assembly of Panicum virgatum.</title>
        <authorList>
            <person name="Lovell J.T."/>
            <person name="Jenkins J."/>
            <person name="Shu S."/>
            <person name="Juenger T.E."/>
            <person name="Schmutz J."/>
        </authorList>
    </citation>
    <scope>NUCLEOTIDE SEQUENCE</scope>
    <source>
        <strain evidence="1">AP13</strain>
    </source>
</reference>